<dbReference type="EMBL" id="BMAO01023180">
    <property type="protein sequence ID" value="GFQ87221.1"/>
    <property type="molecule type" value="Genomic_DNA"/>
</dbReference>
<dbReference type="Gene3D" id="3.30.40.10">
    <property type="entry name" value="Zinc/RING finger domain, C3HC4 (zinc finger)"/>
    <property type="match status" value="2"/>
</dbReference>
<dbReference type="GO" id="GO:0005634">
    <property type="term" value="C:nucleus"/>
    <property type="evidence" value="ECO:0007669"/>
    <property type="project" value="UniProtKB-SubCell"/>
</dbReference>
<comment type="similarity">
    <text evidence="2">Belongs to the NOSIP family.</text>
</comment>
<dbReference type="OrthoDB" id="116827at2759"/>
<dbReference type="PANTHER" id="PTHR13063:SF10">
    <property type="entry name" value="NITRIC OXIDE SYNTHASE-INTERACTING PROTEIN"/>
    <property type="match status" value="1"/>
</dbReference>
<reference evidence="5" key="1">
    <citation type="submission" date="2020-07" db="EMBL/GenBank/DDBJ databases">
        <title>Multicomponent nature underlies the extraordinary mechanical properties of spider dragline silk.</title>
        <authorList>
            <person name="Kono N."/>
            <person name="Nakamura H."/>
            <person name="Mori M."/>
            <person name="Yoshida Y."/>
            <person name="Ohtoshi R."/>
            <person name="Malay A.D."/>
            <person name="Moran D.A.P."/>
            <person name="Tomita M."/>
            <person name="Numata K."/>
            <person name="Arakawa K."/>
        </authorList>
    </citation>
    <scope>NUCLEOTIDE SEQUENCE</scope>
</reference>
<evidence type="ECO:0000256" key="2">
    <source>
        <dbReference type="ARBA" id="ARBA00008126"/>
    </source>
</evidence>
<organism evidence="5 6">
    <name type="scientific">Trichonephila clavata</name>
    <name type="common">Joro spider</name>
    <name type="synonym">Nephila clavata</name>
    <dbReference type="NCBI Taxonomy" id="2740835"/>
    <lineage>
        <taxon>Eukaryota</taxon>
        <taxon>Metazoa</taxon>
        <taxon>Ecdysozoa</taxon>
        <taxon>Arthropoda</taxon>
        <taxon>Chelicerata</taxon>
        <taxon>Arachnida</taxon>
        <taxon>Araneae</taxon>
        <taxon>Araneomorphae</taxon>
        <taxon>Entelegynae</taxon>
        <taxon>Araneoidea</taxon>
        <taxon>Nephilidae</taxon>
        <taxon>Trichonephila</taxon>
    </lineage>
</organism>
<dbReference type="AlphaFoldDB" id="A0A8X6FRL6"/>
<keyword evidence="6" id="KW-1185">Reference proteome</keyword>
<comment type="caution">
    <text evidence="5">The sequence shown here is derived from an EMBL/GenBank/DDBJ whole genome shotgun (WGS) entry which is preliminary data.</text>
</comment>
<evidence type="ECO:0000313" key="6">
    <source>
        <dbReference type="Proteomes" id="UP000887116"/>
    </source>
</evidence>
<dbReference type="SUPFAM" id="SSF57850">
    <property type="entry name" value="RING/U-box"/>
    <property type="match status" value="2"/>
</dbReference>
<dbReference type="InterPro" id="IPR016818">
    <property type="entry name" value="NOSIP"/>
</dbReference>
<evidence type="ECO:0000313" key="5">
    <source>
        <dbReference type="EMBL" id="GFQ87221.1"/>
    </source>
</evidence>
<dbReference type="Pfam" id="PF15906">
    <property type="entry name" value="zf-NOSIP"/>
    <property type="match status" value="1"/>
</dbReference>
<comment type="subcellular location">
    <subcellularLocation>
        <location evidence="1">Nucleus</location>
    </subcellularLocation>
</comment>
<dbReference type="GO" id="GO:0061630">
    <property type="term" value="F:ubiquitin protein ligase activity"/>
    <property type="evidence" value="ECO:0007669"/>
    <property type="project" value="InterPro"/>
</dbReference>
<protein>
    <submittedName>
        <fullName evidence="5">Nitric oxide synthase-interacting protein</fullName>
    </submittedName>
</protein>
<gene>
    <name evidence="5" type="primary">nosip</name>
    <name evidence="5" type="ORF">TNCT_735591</name>
</gene>
<feature type="domain" description="Nitric oxide synthase-interacting protein zinc-finger" evidence="4">
    <location>
        <begin position="14"/>
        <end position="62"/>
    </location>
</feature>
<evidence type="ECO:0000259" key="4">
    <source>
        <dbReference type="Pfam" id="PF15906"/>
    </source>
</evidence>
<keyword evidence="3" id="KW-0539">Nucleus</keyword>
<dbReference type="FunFam" id="3.30.40.10:FF:000027">
    <property type="entry name" value="Pre-mRNA-processing factor 19, putative"/>
    <property type="match status" value="1"/>
</dbReference>
<dbReference type="Proteomes" id="UP000887116">
    <property type="component" value="Unassembled WGS sequence"/>
</dbReference>
<dbReference type="PANTHER" id="PTHR13063">
    <property type="entry name" value="ENOS INTERACTING PROTEIN"/>
    <property type="match status" value="1"/>
</dbReference>
<accession>A0A8X6FRL6</accession>
<evidence type="ECO:0000256" key="3">
    <source>
        <dbReference type="ARBA" id="ARBA00023242"/>
    </source>
</evidence>
<evidence type="ECO:0000256" key="1">
    <source>
        <dbReference type="ARBA" id="ARBA00004123"/>
    </source>
</evidence>
<dbReference type="InterPro" id="IPR031790">
    <property type="entry name" value="Znf-NOSIP"/>
</dbReference>
<sequence>MSGYASSSTAGREGHATFQKPIHKDSVKDFNCCCLTLNPCTNPVITPFGFLYDKRAILDYIRLMKKEAAKRLKEHEARRKEECSKPLPFYCVDPIYGREPRYICSIYVPKSRKDRFEIIENSVSCPMSGQSLKVRDLIDVHFARVYEPLSHLASKVRYMCAVTHEVLDNSVPMVVLRTSGNVVTRKCVTERIKKDMIDPTNGKALNEGDIIPLKLMKQN</sequence>
<proteinExistence type="inferred from homology"/>
<dbReference type="InterPro" id="IPR013083">
    <property type="entry name" value="Znf_RING/FYVE/PHD"/>
</dbReference>
<name>A0A8X6FRL6_TRICU</name>